<name>A0A8D8BCL7_CULPI</name>
<proteinExistence type="predicted"/>
<sequence>MTSSTTPCRKPAWPLSSESCRTLSSWYATQVSSRWTLFASLRVIRLALSCRRSRLWTLCNPTRTRSYYRLNGVRLTGRNRPARSLIGLTFSAATGRIAGR</sequence>
<organism evidence="1">
    <name type="scientific">Culex pipiens</name>
    <name type="common">House mosquito</name>
    <dbReference type="NCBI Taxonomy" id="7175"/>
    <lineage>
        <taxon>Eukaryota</taxon>
        <taxon>Metazoa</taxon>
        <taxon>Ecdysozoa</taxon>
        <taxon>Arthropoda</taxon>
        <taxon>Hexapoda</taxon>
        <taxon>Insecta</taxon>
        <taxon>Pterygota</taxon>
        <taxon>Neoptera</taxon>
        <taxon>Endopterygota</taxon>
        <taxon>Diptera</taxon>
        <taxon>Nematocera</taxon>
        <taxon>Culicoidea</taxon>
        <taxon>Culicidae</taxon>
        <taxon>Culicinae</taxon>
        <taxon>Culicini</taxon>
        <taxon>Culex</taxon>
        <taxon>Culex</taxon>
    </lineage>
</organism>
<reference evidence="1" key="1">
    <citation type="submission" date="2021-05" db="EMBL/GenBank/DDBJ databases">
        <authorList>
            <person name="Alioto T."/>
            <person name="Alioto T."/>
            <person name="Gomez Garrido J."/>
        </authorList>
    </citation>
    <scope>NUCLEOTIDE SEQUENCE</scope>
</reference>
<evidence type="ECO:0000313" key="1">
    <source>
        <dbReference type="EMBL" id="CAG6471589.1"/>
    </source>
</evidence>
<protein>
    <submittedName>
        <fullName evidence="1">(northern house mosquito) hypothetical protein</fullName>
    </submittedName>
</protein>
<accession>A0A8D8BCL7</accession>
<dbReference type="AlphaFoldDB" id="A0A8D8BCL7"/>
<dbReference type="EMBL" id="HBUE01068160">
    <property type="protein sequence ID" value="CAG6471589.1"/>
    <property type="molecule type" value="Transcribed_RNA"/>
</dbReference>